<dbReference type="EMBL" id="JBHSMC010000001">
    <property type="protein sequence ID" value="MFC5463372.1"/>
    <property type="molecule type" value="Genomic_DNA"/>
</dbReference>
<evidence type="ECO:0000256" key="3">
    <source>
        <dbReference type="ARBA" id="ARBA00022692"/>
    </source>
</evidence>
<organism evidence="8 9">
    <name type="scientific">Lederbergia graminis</name>
    <dbReference type="NCBI Taxonomy" id="735518"/>
    <lineage>
        <taxon>Bacteria</taxon>
        <taxon>Bacillati</taxon>
        <taxon>Bacillota</taxon>
        <taxon>Bacilli</taxon>
        <taxon>Bacillales</taxon>
        <taxon>Bacillaceae</taxon>
        <taxon>Lederbergia</taxon>
    </lineage>
</organism>
<feature type="transmembrane region" description="Helical" evidence="6">
    <location>
        <begin position="83"/>
        <end position="101"/>
    </location>
</feature>
<feature type="transmembrane region" description="Helical" evidence="6">
    <location>
        <begin position="55"/>
        <end position="74"/>
    </location>
</feature>
<dbReference type="RefSeq" id="WP_382346728.1">
    <property type="nucleotide sequence ID" value="NZ_JBHSMC010000001.1"/>
</dbReference>
<evidence type="ECO:0000313" key="9">
    <source>
        <dbReference type="Proteomes" id="UP001596147"/>
    </source>
</evidence>
<keyword evidence="9" id="KW-1185">Reference proteome</keyword>
<evidence type="ECO:0000313" key="8">
    <source>
        <dbReference type="EMBL" id="MFC5463372.1"/>
    </source>
</evidence>
<keyword evidence="2" id="KW-0813">Transport</keyword>
<dbReference type="Pfam" id="PF07690">
    <property type="entry name" value="MFS_1"/>
    <property type="match status" value="1"/>
</dbReference>
<proteinExistence type="predicted"/>
<dbReference type="PANTHER" id="PTHR23520">
    <property type="entry name" value="TRANSPORTER, PUTATIVE (AFU_ORTHOLOGUE AFUA_3G04000)-RELATED"/>
    <property type="match status" value="1"/>
</dbReference>
<protein>
    <submittedName>
        <fullName evidence="8">MFS transporter</fullName>
    </submittedName>
</protein>
<dbReference type="InterPro" id="IPR011701">
    <property type="entry name" value="MFS"/>
</dbReference>
<gene>
    <name evidence="8" type="ORF">ACFPM4_01250</name>
</gene>
<accession>A0ABW0LET1</accession>
<feature type="transmembrane region" description="Helical" evidence="6">
    <location>
        <begin position="175"/>
        <end position="196"/>
    </location>
</feature>
<feature type="transmembrane region" description="Helical" evidence="6">
    <location>
        <begin position="21"/>
        <end position="43"/>
    </location>
</feature>
<dbReference type="InterPro" id="IPR005829">
    <property type="entry name" value="Sugar_transporter_CS"/>
</dbReference>
<keyword evidence="4 6" id="KW-1133">Transmembrane helix</keyword>
<sequence length="428" mass="46717">MSWSFGVWSKWQKCSSNVRNTIYGNVLTQIGLGIFMVIYNFYIRELGYPDQLNGKVISMTALATALILIPAGLFSDKFGRKKLILFGIILTGCSLITRSLIEPALFLVGAAFVTGLTQALIQVSMIPILAENSLPKQRIQLFALHSGLMTAANVIGNLSGGVMTDIFGTVFTPIFSIRLTLIVGAVIFLLGIVPIGRIDEKISRNQTVKKELQVNILRKLKNQKASVKIITLFAIAQLVIGLGSGLVIPYLNLYFADRFQATNSSIGFIIALGQAATAIAMFIGPAVVRKIGEVKAVVFLQMASLPFLLLTAFTNNLILATIGFLFRQALMNAGNPIQMSLMMGKVDNSVKGFANSVNQMVFQLGWAFMGPISMGLVATYGAYHGYAFVFSITCILYFIASTYFYFVFKSINNDHTVLVEKGEDTKVS</sequence>
<feature type="transmembrane region" description="Helical" evidence="6">
    <location>
        <begin position="229"/>
        <end position="251"/>
    </location>
</feature>
<comment type="caution">
    <text evidence="8">The sequence shown here is derived from an EMBL/GenBank/DDBJ whole genome shotgun (WGS) entry which is preliminary data.</text>
</comment>
<evidence type="ECO:0000256" key="4">
    <source>
        <dbReference type="ARBA" id="ARBA00022989"/>
    </source>
</evidence>
<dbReference type="PANTHER" id="PTHR23520:SF5">
    <property type="entry name" value="TRANSPORTER, PUTATIVE (AFU_ORTHOLOGUE AFUA_3G04000)-RELATED"/>
    <property type="match status" value="1"/>
</dbReference>
<keyword evidence="5 6" id="KW-0472">Membrane</keyword>
<feature type="transmembrane region" description="Helical" evidence="6">
    <location>
        <begin position="360"/>
        <end position="380"/>
    </location>
</feature>
<feature type="transmembrane region" description="Helical" evidence="6">
    <location>
        <begin position="107"/>
        <end position="130"/>
    </location>
</feature>
<name>A0ABW0LET1_9BACI</name>
<reference evidence="9" key="1">
    <citation type="journal article" date="2019" name="Int. J. Syst. Evol. Microbiol.">
        <title>The Global Catalogue of Microorganisms (GCM) 10K type strain sequencing project: providing services to taxonomists for standard genome sequencing and annotation.</title>
        <authorList>
            <consortium name="The Broad Institute Genomics Platform"/>
            <consortium name="The Broad Institute Genome Sequencing Center for Infectious Disease"/>
            <person name="Wu L."/>
            <person name="Ma J."/>
        </authorList>
    </citation>
    <scope>NUCLEOTIDE SEQUENCE [LARGE SCALE GENOMIC DNA]</scope>
    <source>
        <strain evidence="9">CGMCC 1.12237</strain>
    </source>
</reference>
<evidence type="ECO:0000256" key="2">
    <source>
        <dbReference type="ARBA" id="ARBA00022448"/>
    </source>
</evidence>
<feature type="transmembrane region" description="Helical" evidence="6">
    <location>
        <begin position="387"/>
        <end position="408"/>
    </location>
</feature>
<dbReference type="InterPro" id="IPR020846">
    <property type="entry name" value="MFS_dom"/>
</dbReference>
<keyword evidence="3 6" id="KW-0812">Transmembrane</keyword>
<feature type="transmembrane region" description="Helical" evidence="6">
    <location>
        <begin position="300"/>
        <end position="326"/>
    </location>
</feature>
<comment type="subcellular location">
    <subcellularLocation>
        <location evidence="1">Cell membrane</location>
        <topology evidence="1">Multi-pass membrane protein</topology>
    </subcellularLocation>
</comment>
<dbReference type="SUPFAM" id="SSF103473">
    <property type="entry name" value="MFS general substrate transporter"/>
    <property type="match status" value="1"/>
</dbReference>
<dbReference type="Gene3D" id="1.20.1250.20">
    <property type="entry name" value="MFS general substrate transporter like domains"/>
    <property type="match status" value="2"/>
</dbReference>
<evidence type="ECO:0000259" key="7">
    <source>
        <dbReference type="PROSITE" id="PS50850"/>
    </source>
</evidence>
<evidence type="ECO:0000256" key="5">
    <source>
        <dbReference type="ARBA" id="ARBA00023136"/>
    </source>
</evidence>
<evidence type="ECO:0000256" key="1">
    <source>
        <dbReference type="ARBA" id="ARBA00004651"/>
    </source>
</evidence>
<dbReference type="PROSITE" id="PS00216">
    <property type="entry name" value="SUGAR_TRANSPORT_1"/>
    <property type="match status" value="1"/>
</dbReference>
<dbReference type="Proteomes" id="UP001596147">
    <property type="component" value="Unassembled WGS sequence"/>
</dbReference>
<feature type="transmembrane region" description="Helical" evidence="6">
    <location>
        <begin position="266"/>
        <end position="288"/>
    </location>
</feature>
<dbReference type="InterPro" id="IPR036259">
    <property type="entry name" value="MFS_trans_sf"/>
</dbReference>
<feature type="domain" description="Major facilitator superfamily (MFS) profile" evidence="7">
    <location>
        <begin position="17"/>
        <end position="412"/>
    </location>
</feature>
<feature type="transmembrane region" description="Helical" evidence="6">
    <location>
        <begin position="142"/>
        <end position="163"/>
    </location>
</feature>
<dbReference type="PROSITE" id="PS50850">
    <property type="entry name" value="MFS"/>
    <property type="match status" value="1"/>
</dbReference>
<evidence type="ECO:0000256" key="6">
    <source>
        <dbReference type="SAM" id="Phobius"/>
    </source>
</evidence>